<feature type="non-terminal residue" evidence="1">
    <location>
        <position position="101"/>
    </location>
</feature>
<dbReference type="Gene3D" id="1.10.510.10">
    <property type="entry name" value="Transferase(Phosphotransferase) domain 1"/>
    <property type="match status" value="1"/>
</dbReference>
<dbReference type="EMBL" id="CAJVQB010168764">
    <property type="protein sequence ID" value="CAG8857250.1"/>
    <property type="molecule type" value="Genomic_DNA"/>
</dbReference>
<dbReference type="SUPFAM" id="SSF56112">
    <property type="entry name" value="Protein kinase-like (PK-like)"/>
    <property type="match status" value="1"/>
</dbReference>
<reference evidence="1 2" key="1">
    <citation type="submission" date="2021-06" db="EMBL/GenBank/DDBJ databases">
        <authorList>
            <person name="Kallberg Y."/>
            <person name="Tangrot J."/>
            <person name="Rosling A."/>
        </authorList>
    </citation>
    <scope>NUCLEOTIDE SEQUENCE [LARGE SCALE GENOMIC DNA]</scope>
    <source>
        <strain evidence="1 2">120-4 pot B 10/14</strain>
    </source>
</reference>
<proteinExistence type="predicted"/>
<evidence type="ECO:0000313" key="1">
    <source>
        <dbReference type="EMBL" id="CAG8857250.1"/>
    </source>
</evidence>
<sequence length="101" mass="11768">HCVNLITDICNGLRPKTCHFAPPTYNDLLKKCWNQNPSERPSINAVIDCIQQLFTCSKYMYSRETCTYLVNDLIYNFENQKKLKFLTSSGCLEELTLDEHK</sequence>
<dbReference type="InterPro" id="IPR011009">
    <property type="entry name" value="Kinase-like_dom_sf"/>
</dbReference>
<comment type="caution">
    <text evidence="1">The sequence shown here is derived from an EMBL/GenBank/DDBJ whole genome shotgun (WGS) entry which is preliminary data.</text>
</comment>
<keyword evidence="2" id="KW-1185">Reference proteome</keyword>
<dbReference type="Proteomes" id="UP000789901">
    <property type="component" value="Unassembled WGS sequence"/>
</dbReference>
<gene>
    <name evidence="1" type="ORF">GMARGA_LOCUS46071</name>
</gene>
<evidence type="ECO:0000313" key="2">
    <source>
        <dbReference type="Proteomes" id="UP000789901"/>
    </source>
</evidence>
<accession>A0ABN7XS29</accession>
<feature type="non-terminal residue" evidence="1">
    <location>
        <position position="1"/>
    </location>
</feature>
<organism evidence="1 2">
    <name type="scientific">Gigaspora margarita</name>
    <dbReference type="NCBI Taxonomy" id="4874"/>
    <lineage>
        <taxon>Eukaryota</taxon>
        <taxon>Fungi</taxon>
        <taxon>Fungi incertae sedis</taxon>
        <taxon>Mucoromycota</taxon>
        <taxon>Glomeromycotina</taxon>
        <taxon>Glomeromycetes</taxon>
        <taxon>Diversisporales</taxon>
        <taxon>Gigasporaceae</taxon>
        <taxon>Gigaspora</taxon>
    </lineage>
</organism>
<protein>
    <submittedName>
        <fullName evidence="1">25811_t:CDS:1</fullName>
    </submittedName>
</protein>
<name>A0ABN7XS29_GIGMA</name>